<evidence type="ECO:0000256" key="2">
    <source>
        <dbReference type="ARBA" id="ARBA00023315"/>
    </source>
</evidence>
<feature type="compositionally biased region" description="Basic and acidic residues" evidence="3">
    <location>
        <begin position="48"/>
        <end position="61"/>
    </location>
</feature>
<reference evidence="5 6" key="1">
    <citation type="submission" date="2023-08" db="EMBL/GenBank/DDBJ databases">
        <title>Black Yeasts Isolated from many extreme environments.</title>
        <authorList>
            <person name="Coleine C."/>
            <person name="Stajich J.E."/>
            <person name="Selbmann L."/>
        </authorList>
    </citation>
    <scope>NUCLEOTIDE SEQUENCE [LARGE SCALE GENOMIC DNA]</scope>
    <source>
        <strain evidence="5 6">CCFEE 5910</strain>
    </source>
</reference>
<dbReference type="PANTHER" id="PTHR42919">
    <property type="entry name" value="N-ALPHA-ACETYLTRANSFERASE"/>
    <property type="match status" value="1"/>
</dbReference>
<sequence length="233" mass="26405">MKQGSILTFLQPRPALMALHVKEAETDVQVVETEADSLTDSQEPSEGESDRKDHGEAKRDFASTPSTTCLKDSRTAISKVYPSHIGRLKTITAALLPVRYSDKFYSECLEPDKHATLAFVALYDSKPVGWIRCRLESHPSQENVSYQQIYIQTLGLLAPFRGLGLATELLKTVVDSLRTAEVGPRSIYAHVWERNNDALMWYEKQSFIQVMLQPQYYNRLKPSGAWIVRKELT</sequence>
<dbReference type="PROSITE" id="PS51186">
    <property type="entry name" value="GNAT"/>
    <property type="match status" value="1"/>
</dbReference>
<evidence type="ECO:0000256" key="1">
    <source>
        <dbReference type="ARBA" id="ARBA00022679"/>
    </source>
</evidence>
<dbReference type="SUPFAM" id="SSF55729">
    <property type="entry name" value="Acyl-CoA N-acyltransferases (Nat)"/>
    <property type="match status" value="1"/>
</dbReference>
<dbReference type="EMBL" id="JAVRRJ010000001">
    <property type="protein sequence ID" value="KAK5090740.1"/>
    <property type="molecule type" value="Genomic_DNA"/>
</dbReference>
<accession>A0AAN7T739</accession>
<dbReference type="Proteomes" id="UP001309876">
    <property type="component" value="Unassembled WGS sequence"/>
</dbReference>
<dbReference type="GO" id="GO:0031415">
    <property type="term" value="C:NatA complex"/>
    <property type="evidence" value="ECO:0007669"/>
    <property type="project" value="TreeGrafter"/>
</dbReference>
<keyword evidence="1" id="KW-0808">Transferase</keyword>
<dbReference type="GO" id="GO:0016747">
    <property type="term" value="F:acyltransferase activity, transferring groups other than amino-acyl groups"/>
    <property type="evidence" value="ECO:0007669"/>
    <property type="project" value="InterPro"/>
</dbReference>
<dbReference type="InterPro" id="IPR000182">
    <property type="entry name" value="GNAT_dom"/>
</dbReference>
<organism evidence="5 6">
    <name type="scientific">Lithohypha guttulata</name>
    <dbReference type="NCBI Taxonomy" id="1690604"/>
    <lineage>
        <taxon>Eukaryota</taxon>
        <taxon>Fungi</taxon>
        <taxon>Dikarya</taxon>
        <taxon>Ascomycota</taxon>
        <taxon>Pezizomycotina</taxon>
        <taxon>Eurotiomycetes</taxon>
        <taxon>Chaetothyriomycetidae</taxon>
        <taxon>Chaetothyriales</taxon>
        <taxon>Trichomeriaceae</taxon>
        <taxon>Lithohypha</taxon>
    </lineage>
</organism>
<dbReference type="AlphaFoldDB" id="A0AAN7T739"/>
<keyword evidence="2" id="KW-0012">Acyltransferase</keyword>
<name>A0AAN7T739_9EURO</name>
<dbReference type="Gene3D" id="3.40.630.30">
    <property type="match status" value="1"/>
</dbReference>
<dbReference type="Pfam" id="PF00583">
    <property type="entry name" value="Acetyltransf_1"/>
    <property type="match status" value="1"/>
</dbReference>
<keyword evidence="6" id="KW-1185">Reference proteome</keyword>
<feature type="compositionally biased region" description="Acidic residues" evidence="3">
    <location>
        <begin position="33"/>
        <end position="47"/>
    </location>
</feature>
<dbReference type="CDD" id="cd04301">
    <property type="entry name" value="NAT_SF"/>
    <property type="match status" value="1"/>
</dbReference>
<dbReference type="InterPro" id="IPR016181">
    <property type="entry name" value="Acyl_CoA_acyltransferase"/>
</dbReference>
<evidence type="ECO:0000256" key="3">
    <source>
        <dbReference type="SAM" id="MobiDB-lite"/>
    </source>
</evidence>
<evidence type="ECO:0000259" key="4">
    <source>
        <dbReference type="PROSITE" id="PS51186"/>
    </source>
</evidence>
<dbReference type="PANTHER" id="PTHR42919:SF8">
    <property type="entry name" value="N-ALPHA-ACETYLTRANSFERASE 50"/>
    <property type="match status" value="1"/>
</dbReference>
<evidence type="ECO:0000313" key="6">
    <source>
        <dbReference type="Proteomes" id="UP001309876"/>
    </source>
</evidence>
<proteinExistence type="predicted"/>
<feature type="domain" description="N-acetyltransferase" evidence="4">
    <location>
        <begin position="75"/>
        <end position="233"/>
    </location>
</feature>
<dbReference type="GO" id="GO:0007064">
    <property type="term" value="P:mitotic sister chromatid cohesion"/>
    <property type="evidence" value="ECO:0007669"/>
    <property type="project" value="TreeGrafter"/>
</dbReference>
<protein>
    <recommendedName>
        <fullName evidence="4">N-acetyltransferase domain-containing protein</fullName>
    </recommendedName>
</protein>
<gene>
    <name evidence="5" type="ORF">LTR05_000916</name>
</gene>
<evidence type="ECO:0000313" key="5">
    <source>
        <dbReference type="EMBL" id="KAK5090740.1"/>
    </source>
</evidence>
<dbReference type="InterPro" id="IPR051556">
    <property type="entry name" value="N-term/lysine_N-AcTrnsfr"/>
</dbReference>
<comment type="caution">
    <text evidence="5">The sequence shown here is derived from an EMBL/GenBank/DDBJ whole genome shotgun (WGS) entry which is preliminary data.</text>
</comment>
<feature type="region of interest" description="Disordered" evidence="3">
    <location>
        <begin position="33"/>
        <end position="67"/>
    </location>
</feature>